<sequence>MTKYISLFGATTTDTQVQVVKKNQVIIGIGAGASRKRYVVYKVEHTARGYVYHMVNTETKEISQTDILRPLSQTFGIGRYYDDVNPEFMDAFEVALLVGQAEEQATAQAIAAAKEKAEHDRIAEIGAQRLRRIMPEGVQGVIIAELNETEYTDPSYECSTTRSMRTVILGFSATSRNDFGELRKAAANFPQTAHLSEYDPKNEHRYPVFTLGKSPKYGWSVCKLTHYTREGYIDRLAYIAGNEENICLPEPKDEKRAERTETSVQGGFIIVDYSEKAIVVFGDTKPVKDALHALGGRFNARLTHDGQKRAGWIFQKTKEDEVRRLLGKDE</sequence>
<protein>
    <recommendedName>
        <fullName evidence="4">Fusion protein</fullName>
    </recommendedName>
</protein>
<organism evidence="2 3">
    <name type="scientific">Bacteroides fragilis str. 3998T(B)3</name>
    <dbReference type="NCBI Taxonomy" id="1339316"/>
    <lineage>
        <taxon>Bacteria</taxon>
        <taxon>Pseudomonadati</taxon>
        <taxon>Bacteroidota</taxon>
        <taxon>Bacteroidia</taxon>
        <taxon>Bacteroidales</taxon>
        <taxon>Bacteroidaceae</taxon>
        <taxon>Bacteroides</taxon>
    </lineage>
</organism>
<reference evidence="2 3" key="1">
    <citation type="submission" date="2014-02" db="EMBL/GenBank/DDBJ databases">
        <authorList>
            <person name="Sears C."/>
            <person name="Carroll K."/>
            <person name="Sack B.R."/>
            <person name="Qadri F."/>
            <person name="Myers L.L."/>
            <person name="Chung G.-T."/>
            <person name="Escheverria P."/>
            <person name="Fraser C.M."/>
            <person name="Sadzewicz L."/>
            <person name="Shefchek K.A."/>
            <person name="Tallon L."/>
            <person name="Das S.P."/>
            <person name="Daugherty S."/>
            <person name="Mongodin E.F."/>
        </authorList>
    </citation>
    <scope>NUCLEOTIDE SEQUENCE [LARGE SCALE GENOMIC DNA]</scope>
    <source>
        <strain evidence="2">3998T</strain>
        <strain evidence="3">3998T(B)3</strain>
    </source>
</reference>
<dbReference type="RefSeq" id="WP_032597182.1">
    <property type="nucleotide sequence ID" value="NZ_JGDB01000080.1"/>
</dbReference>
<comment type="caution">
    <text evidence="2">The sequence shown here is derived from an EMBL/GenBank/DDBJ whole genome shotgun (WGS) entry which is preliminary data.</text>
</comment>
<dbReference type="Proteomes" id="UP000020773">
    <property type="component" value="Unassembled WGS sequence"/>
</dbReference>
<proteinExistence type="predicted"/>
<evidence type="ECO:0000313" key="1">
    <source>
        <dbReference type="EMBL" id="EXY88708.1"/>
    </source>
</evidence>
<gene>
    <name evidence="2" type="ORF">M125_2171</name>
    <name evidence="1" type="ORF">M125_4645</name>
</gene>
<dbReference type="EMBL" id="JGDB01000274">
    <property type="protein sequence ID" value="EXY88708.1"/>
    <property type="molecule type" value="Genomic_DNA"/>
</dbReference>
<accession>A0A015VYS0</accession>
<evidence type="ECO:0000313" key="2">
    <source>
        <dbReference type="EMBL" id="EXY91133.1"/>
    </source>
</evidence>
<dbReference type="PATRIC" id="fig|1339316.3.peg.2086"/>
<dbReference type="EMBL" id="JGDB01000080">
    <property type="protein sequence ID" value="EXY91133.1"/>
    <property type="molecule type" value="Genomic_DNA"/>
</dbReference>
<evidence type="ECO:0008006" key="4">
    <source>
        <dbReference type="Google" id="ProtNLM"/>
    </source>
</evidence>
<evidence type="ECO:0000313" key="3">
    <source>
        <dbReference type="Proteomes" id="UP000020773"/>
    </source>
</evidence>
<name>A0A015VYS0_BACFG</name>
<dbReference type="AlphaFoldDB" id="A0A015VYS0"/>